<protein>
    <submittedName>
        <fullName evidence="1">Uncharacterized protein</fullName>
    </submittedName>
</protein>
<organism evidence="1 2">
    <name type="scientific">Dreissena polymorpha</name>
    <name type="common">Zebra mussel</name>
    <name type="synonym">Mytilus polymorpha</name>
    <dbReference type="NCBI Taxonomy" id="45954"/>
    <lineage>
        <taxon>Eukaryota</taxon>
        <taxon>Metazoa</taxon>
        <taxon>Spiralia</taxon>
        <taxon>Lophotrochozoa</taxon>
        <taxon>Mollusca</taxon>
        <taxon>Bivalvia</taxon>
        <taxon>Autobranchia</taxon>
        <taxon>Heteroconchia</taxon>
        <taxon>Euheterodonta</taxon>
        <taxon>Imparidentia</taxon>
        <taxon>Neoheterodontei</taxon>
        <taxon>Myida</taxon>
        <taxon>Dreissenoidea</taxon>
        <taxon>Dreissenidae</taxon>
        <taxon>Dreissena</taxon>
    </lineage>
</organism>
<proteinExistence type="predicted"/>
<dbReference type="Proteomes" id="UP000828390">
    <property type="component" value="Unassembled WGS sequence"/>
</dbReference>
<evidence type="ECO:0000313" key="2">
    <source>
        <dbReference type="Proteomes" id="UP000828390"/>
    </source>
</evidence>
<reference evidence="1" key="1">
    <citation type="journal article" date="2019" name="bioRxiv">
        <title>The Genome of the Zebra Mussel, Dreissena polymorpha: A Resource for Invasive Species Research.</title>
        <authorList>
            <person name="McCartney M.A."/>
            <person name="Auch B."/>
            <person name="Kono T."/>
            <person name="Mallez S."/>
            <person name="Zhang Y."/>
            <person name="Obille A."/>
            <person name="Becker A."/>
            <person name="Abrahante J.E."/>
            <person name="Garbe J."/>
            <person name="Badalamenti J.P."/>
            <person name="Herman A."/>
            <person name="Mangelson H."/>
            <person name="Liachko I."/>
            <person name="Sullivan S."/>
            <person name="Sone E.D."/>
            <person name="Koren S."/>
            <person name="Silverstein K.A.T."/>
            <person name="Beckman K.B."/>
            <person name="Gohl D.M."/>
        </authorList>
    </citation>
    <scope>NUCLEOTIDE SEQUENCE</scope>
    <source>
        <strain evidence="1">Duluth1</strain>
        <tissue evidence="1">Whole animal</tissue>
    </source>
</reference>
<evidence type="ECO:0000313" key="1">
    <source>
        <dbReference type="EMBL" id="KAH3881209.1"/>
    </source>
</evidence>
<dbReference type="EMBL" id="JAIWYP010000001">
    <property type="protein sequence ID" value="KAH3881209.1"/>
    <property type="molecule type" value="Genomic_DNA"/>
</dbReference>
<comment type="caution">
    <text evidence="1">The sequence shown here is derived from an EMBL/GenBank/DDBJ whole genome shotgun (WGS) entry which is preliminary data.</text>
</comment>
<dbReference type="AlphaFoldDB" id="A0A9D4MSN0"/>
<name>A0A9D4MSN0_DREPO</name>
<accession>A0A9D4MSN0</accession>
<keyword evidence="2" id="KW-1185">Reference proteome</keyword>
<reference evidence="1" key="2">
    <citation type="submission" date="2020-11" db="EMBL/GenBank/DDBJ databases">
        <authorList>
            <person name="McCartney M.A."/>
            <person name="Auch B."/>
            <person name="Kono T."/>
            <person name="Mallez S."/>
            <person name="Becker A."/>
            <person name="Gohl D.M."/>
            <person name="Silverstein K.A.T."/>
            <person name="Koren S."/>
            <person name="Bechman K.B."/>
            <person name="Herman A."/>
            <person name="Abrahante J.E."/>
            <person name="Garbe J."/>
        </authorList>
    </citation>
    <scope>NUCLEOTIDE SEQUENCE</scope>
    <source>
        <strain evidence="1">Duluth1</strain>
        <tissue evidence="1">Whole animal</tissue>
    </source>
</reference>
<gene>
    <name evidence="1" type="ORF">DPMN_005132</name>
</gene>
<sequence>MPASFIYSHVDASPKQENPGEYVLWLQERMLKSHEVARKHIGKMAQYSKEIYDAKLSFHRYQIGDVVWCLHETWKVGVNPKLEKRLRLSPSYNSGTLRDQLYHPAEQRRTNQSCKPQQAQALQRECSTEMGVIRTEENLQDLRTINQLIIIGHYILKIYEMFETNYICGQWTDKAVVRSVL</sequence>